<keyword evidence="6" id="KW-0808">Transferase</keyword>
<dbReference type="SUPFAM" id="SSF55785">
    <property type="entry name" value="PYP-like sensor domain (PAS domain)"/>
    <property type="match status" value="2"/>
</dbReference>
<dbReference type="InterPro" id="IPR013656">
    <property type="entry name" value="PAS_4"/>
</dbReference>
<dbReference type="GeneID" id="92815351"/>
<dbReference type="InterPro" id="IPR029016">
    <property type="entry name" value="GAF-like_dom_sf"/>
</dbReference>
<dbReference type="InterPro" id="IPR036890">
    <property type="entry name" value="HATPase_C_sf"/>
</dbReference>
<dbReference type="GO" id="GO:0005524">
    <property type="term" value="F:ATP binding"/>
    <property type="evidence" value="ECO:0007669"/>
    <property type="project" value="UniProtKB-KW"/>
</dbReference>
<evidence type="ECO:0000256" key="11">
    <source>
        <dbReference type="ARBA" id="ARBA00023136"/>
    </source>
</evidence>
<dbReference type="InterPro" id="IPR003661">
    <property type="entry name" value="HisK_dim/P_dom"/>
</dbReference>
<dbReference type="EC" id="2.7.13.3" evidence="3"/>
<protein>
    <recommendedName>
        <fullName evidence="3">histidine kinase</fullName>
        <ecNumber evidence="3">2.7.13.3</ecNumber>
    </recommendedName>
</protein>
<dbReference type="EMBL" id="ADLD01000013">
    <property type="protein sequence ID" value="EHB91567.1"/>
    <property type="molecule type" value="Genomic_DNA"/>
</dbReference>
<dbReference type="PROSITE" id="PS50110">
    <property type="entry name" value="RESPONSE_REGULATORY"/>
    <property type="match status" value="1"/>
</dbReference>
<comment type="caution">
    <text evidence="15">The sequence shown here is derived from an EMBL/GenBank/DDBJ whole genome shotgun (WGS) entry which is preliminary data.</text>
</comment>
<feature type="modified residue" description="4-aspartylphosphate" evidence="12">
    <location>
        <position position="780"/>
    </location>
</feature>
<keyword evidence="4" id="KW-1003">Cell membrane</keyword>
<evidence type="ECO:0000256" key="5">
    <source>
        <dbReference type="ARBA" id="ARBA00022553"/>
    </source>
</evidence>
<evidence type="ECO:0000259" key="14">
    <source>
        <dbReference type="PROSITE" id="PS50110"/>
    </source>
</evidence>
<accession>G5HAF1</accession>
<dbReference type="Gene3D" id="3.30.565.10">
    <property type="entry name" value="Histidine kinase-like ATPase, C-terminal domain"/>
    <property type="match status" value="1"/>
</dbReference>
<dbReference type="Pfam" id="PF00072">
    <property type="entry name" value="Response_reg"/>
    <property type="match status" value="1"/>
</dbReference>
<dbReference type="Pfam" id="PF01590">
    <property type="entry name" value="GAF"/>
    <property type="match status" value="1"/>
</dbReference>
<dbReference type="InterPro" id="IPR003594">
    <property type="entry name" value="HATPase_dom"/>
</dbReference>
<dbReference type="NCBIfam" id="TIGR00229">
    <property type="entry name" value="sensory_box"/>
    <property type="match status" value="1"/>
</dbReference>
<comment type="catalytic activity">
    <reaction evidence="1">
        <text>ATP + protein L-histidine = ADP + protein N-phospho-L-histidine.</text>
        <dbReference type="EC" id="2.7.13.3"/>
    </reaction>
</comment>
<keyword evidence="10" id="KW-0902">Two-component regulatory system</keyword>
<dbReference type="CDD" id="cd00130">
    <property type="entry name" value="PAS"/>
    <property type="match status" value="1"/>
</dbReference>
<dbReference type="Gene3D" id="3.40.50.2300">
    <property type="match status" value="1"/>
</dbReference>
<dbReference type="AlphaFoldDB" id="G5HAF1"/>
<dbReference type="InterPro" id="IPR036097">
    <property type="entry name" value="HisK_dim/P_sf"/>
</dbReference>
<evidence type="ECO:0000256" key="7">
    <source>
        <dbReference type="ARBA" id="ARBA00022741"/>
    </source>
</evidence>
<dbReference type="SMART" id="SM00388">
    <property type="entry name" value="HisKA"/>
    <property type="match status" value="1"/>
</dbReference>
<keyword evidence="5 12" id="KW-0597">Phosphoprotein</keyword>
<dbReference type="CDD" id="cd00082">
    <property type="entry name" value="HisKA"/>
    <property type="match status" value="1"/>
</dbReference>
<dbReference type="HOGENOM" id="CLU_336071_0_0_10"/>
<reference evidence="15 16" key="1">
    <citation type="submission" date="2011-08" db="EMBL/GenBank/DDBJ databases">
        <title>The Genome Sequence of Alistipes indistinctus YIT 12060.</title>
        <authorList>
            <consortium name="The Broad Institute Genome Sequencing Platform"/>
            <person name="Earl A."/>
            <person name="Ward D."/>
            <person name="Feldgarden M."/>
            <person name="Gevers D."/>
            <person name="Morotomi M."/>
            <person name="Young S.K."/>
            <person name="Zeng Q."/>
            <person name="Gargeya S."/>
            <person name="Fitzgerald M."/>
            <person name="Haas B."/>
            <person name="Abouelleil A."/>
            <person name="Alvarado L."/>
            <person name="Arachchi H.M."/>
            <person name="Berlin A."/>
            <person name="Brown A."/>
            <person name="Chapman S.B."/>
            <person name="Chen Z."/>
            <person name="Dunbar C."/>
            <person name="Freedman E."/>
            <person name="Gearin G."/>
            <person name="Gellesch M."/>
            <person name="Goldberg J."/>
            <person name="Griggs A."/>
            <person name="Gujja S."/>
            <person name="Heiman D."/>
            <person name="Howarth C."/>
            <person name="Larson L."/>
            <person name="Lui A."/>
            <person name="MacDonald P.J.P."/>
            <person name="Montmayeur A."/>
            <person name="Murphy C."/>
            <person name="Neiman D."/>
            <person name="Pearson M."/>
            <person name="Priest M."/>
            <person name="Roberts A."/>
            <person name="Saif S."/>
            <person name="Shea T."/>
            <person name="Shenoy N."/>
            <person name="Sisk P."/>
            <person name="Stolte C."/>
            <person name="Sykes S."/>
            <person name="Wortman J."/>
            <person name="Nusbaum C."/>
            <person name="Birren B."/>
        </authorList>
    </citation>
    <scope>NUCLEOTIDE SEQUENCE [LARGE SCALE GENOMIC DNA]</scope>
    <source>
        <strain evidence="15 16">YIT 12060</strain>
    </source>
</reference>
<evidence type="ECO:0000256" key="6">
    <source>
        <dbReference type="ARBA" id="ARBA00022679"/>
    </source>
</evidence>
<feature type="domain" description="Response regulatory" evidence="14">
    <location>
        <begin position="732"/>
        <end position="845"/>
    </location>
</feature>
<keyword evidence="16" id="KW-1185">Reference proteome</keyword>
<dbReference type="RefSeq" id="WP_009134422.1">
    <property type="nucleotide sequence ID" value="NZ_CP102250.1"/>
</dbReference>
<evidence type="ECO:0000256" key="2">
    <source>
        <dbReference type="ARBA" id="ARBA00004236"/>
    </source>
</evidence>
<dbReference type="InterPro" id="IPR011006">
    <property type="entry name" value="CheY-like_superfamily"/>
</dbReference>
<dbReference type="SUPFAM" id="SSF47384">
    <property type="entry name" value="Homodimeric domain of signal transducing histidine kinase"/>
    <property type="match status" value="1"/>
</dbReference>
<dbReference type="SUPFAM" id="SSF55781">
    <property type="entry name" value="GAF domain-like"/>
    <property type="match status" value="1"/>
</dbReference>
<dbReference type="OrthoDB" id="9796457at2"/>
<dbReference type="PANTHER" id="PTHR43047">
    <property type="entry name" value="TWO-COMPONENT HISTIDINE PROTEIN KINASE"/>
    <property type="match status" value="1"/>
</dbReference>
<evidence type="ECO:0000256" key="3">
    <source>
        <dbReference type="ARBA" id="ARBA00012438"/>
    </source>
</evidence>
<evidence type="ECO:0000256" key="1">
    <source>
        <dbReference type="ARBA" id="ARBA00000085"/>
    </source>
</evidence>
<dbReference type="SUPFAM" id="SSF55874">
    <property type="entry name" value="ATPase domain of HSP90 chaperone/DNA topoisomerase II/histidine kinase"/>
    <property type="match status" value="1"/>
</dbReference>
<dbReference type="Pfam" id="PF00512">
    <property type="entry name" value="HisKA"/>
    <property type="match status" value="1"/>
</dbReference>
<dbReference type="SMART" id="SM00091">
    <property type="entry name" value="PAS"/>
    <property type="match status" value="2"/>
</dbReference>
<dbReference type="Gene3D" id="3.30.450.20">
    <property type="entry name" value="PAS domain"/>
    <property type="match status" value="2"/>
</dbReference>
<dbReference type="PATRIC" id="fig|742725.3.peg.1708"/>
<organism evidence="15 16">
    <name type="scientific">Alistipes indistinctus YIT 12060</name>
    <dbReference type="NCBI Taxonomy" id="742725"/>
    <lineage>
        <taxon>Bacteria</taxon>
        <taxon>Pseudomonadati</taxon>
        <taxon>Bacteroidota</taxon>
        <taxon>Bacteroidia</taxon>
        <taxon>Bacteroidales</taxon>
        <taxon>Rikenellaceae</taxon>
        <taxon>Alistipes</taxon>
    </lineage>
</organism>
<evidence type="ECO:0000256" key="12">
    <source>
        <dbReference type="PROSITE-ProRule" id="PRU00169"/>
    </source>
</evidence>
<dbReference type="InterPro" id="IPR001789">
    <property type="entry name" value="Sig_transdc_resp-reg_receiver"/>
</dbReference>
<sequence>MPNDYNHLSREELLVLLEKSETENRRLKSSQGFLSQGFDHAPLPTIRITPEGIVEEVNPYTCDFFGMPRETLIGINVLNNGPEEQIQSARENIARLTPRDNTFYQYVCHLTPTQQVVYYLWCNVGIFDPEGKLQYIISYCMPKNLQENFAKELREQALVNLKIEQENQNIITDVLHILAQQDTFSCENILQLVNSHYHTEFSAVFRYEEEDLSYHMKDYAIQEASALNKFLPQMKTYGFFSRSETLEHFRQGHMKVVYSDENAAHSVFMDFFRAQQVHFESALAIPLFVNNHFHGFLAAIRENYDLRWTENEISLYQLFAKVVALNIERIIIQKKLDRENRLTTLALERSEVYSWEYDIEHDFFYNNEALLKRYGYPTGQQPLFDAQMFIDHVHSEDQEAILKAYEKINRGQDGDVQARIRIRRPDGTFRYEWFEYRFMTLRKHANDPVNYVIGTGTCIDKFKQNEYALIRAKQAAEESNRLKSAFLANMSHEIRTPLNAIVGFSGVLANTVDEAEKREYVSIIENNNALLLQLIGDILDLSKIEAGTLEFSYSEVDLNGMLDEIEQSARMRQKNHEVEIRFEERLPECSVRTDRQRIMQVINNFLNNAMKFTPAGSIRFGYRPHEGNLLYFYVSDTGCGIAPENHDKIFGRFVKLNTFEQGSGLGLSICESIVHSLGGEIGVDSTPGKGATFWFTIPYRHGKLTVHSNVAVNGITGPEPDPCNTADTEKPILLIAEDNDSNYKLFESLLKKEYLLIHAWDGQQAVQLFHDNRPHLILMDIKMPVMDGYEATIEIRKSSQTVPIIAVTAYAFAEDEARVLRSGFDAYVSKPINASIRDIVRLHLNKQR</sequence>
<feature type="domain" description="Histidine kinase" evidence="13">
    <location>
        <begin position="489"/>
        <end position="701"/>
    </location>
</feature>
<dbReference type="Gene3D" id="1.10.287.130">
    <property type="match status" value="1"/>
</dbReference>
<comment type="subcellular location">
    <subcellularLocation>
        <location evidence="2">Cell membrane</location>
    </subcellularLocation>
</comment>
<dbReference type="STRING" id="742725.HMPREF9450_01616"/>
<evidence type="ECO:0000256" key="10">
    <source>
        <dbReference type="ARBA" id="ARBA00023012"/>
    </source>
</evidence>
<dbReference type="SMART" id="SM00448">
    <property type="entry name" value="REC"/>
    <property type="match status" value="1"/>
</dbReference>
<dbReference type="eggNOG" id="COG3437">
    <property type="taxonomic scope" value="Bacteria"/>
</dbReference>
<dbReference type="SMART" id="SM00387">
    <property type="entry name" value="HATPase_c"/>
    <property type="match status" value="1"/>
</dbReference>
<dbReference type="InterPro" id="IPR003018">
    <property type="entry name" value="GAF"/>
</dbReference>
<dbReference type="PRINTS" id="PR00344">
    <property type="entry name" value="BCTRLSENSOR"/>
</dbReference>
<dbReference type="PROSITE" id="PS50109">
    <property type="entry name" value="HIS_KIN"/>
    <property type="match status" value="1"/>
</dbReference>
<keyword evidence="7" id="KW-0547">Nucleotide-binding</keyword>
<keyword evidence="9" id="KW-0067">ATP-binding</keyword>
<proteinExistence type="predicted"/>
<dbReference type="GO" id="GO:0000155">
    <property type="term" value="F:phosphorelay sensor kinase activity"/>
    <property type="evidence" value="ECO:0007669"/>
    <property type="project" value="InterPro"/>
</dbReference>
<keyword evidence="8" id="KW-0418">Kinase</keyword>
<evidence type="ECO:0000256" key="8">
    <source>
        <dbReference type="ARBA" id="ARBA00022777"/>
    </source>
</evidence>
<dbReference type="FunFam" id="1.10.287.130:FF:000002">
    <property type="entry name" value="Two-component osmosensing histidine kinase"/>
    <property type="match status" value="1"/>
</dbReference>
<evidence type="ECO:0000256" key="4">
    <source>
        <dbReference type="ARBA" id="ARBA00022475"/>
    </source>
</evidence>
<evidence type="ECO:0000313" key="15">
    <source>
        <dbReference type="EMBL" id="EHB91567.1"/>
    </source>
</evidence>
<dbReference type="Pfam" id="PF08448">
    <property type="entry name" value="PAS_4"/>
    <property type="match status" value="1"/>
</dbReference>
<dbReference type="InterPro" id="IPR035965">
    <property type="entry name" value="PAS-like_dom_sf"/>
</dbReference>
<dbReference type="Pfam" id="PF02518">
    <property type="entry name" value="HATPase_c"/>
    <property type="match status" value="1"/>
</dbReference>
<dbReference type="CDD" id="cd17546">
    <property type="entry name" value="REC_hyHK_CKI1_RcsC-like"/>
    <property type="match status" value="1"/>
</dbReference>
<dbReference type="InterPro" id="IPR005467">
    <property type="entry name" value="His_kinase_dom"/>
</dbReference>
<dbReference type="InterPro" id="IPR004358">
    <property type="entry name" value="Sig_transdc_His_kin-like_C"/>
</dbReference>
<dbReference type="Proteomes" id="UP000006008">
    <property type="component" value="Unassembled WGS sequence"/>
</dbReference>
<gene>
    <name evidence="15" type="ORF">HMPREF9450_01616</name>
</gene>
<dbReference type="GO" id="GO:0005886">
    <property type="term" value="C:plasma membrane"/>
    <property type="evidence" value="ECO:0007669"/>
    <property type="project" value="UniProtKB-SubCell"/>
</dbReference>
<dbReference type="SUPFAM" id="SSF52172">
    <property type="entry name" value="CheY-like"/>
    <property type="match status" value="1"/>
</dbReference>
<keyword evidence="11" id="KW-0472">Membrane</keyword>
<dbReference type="InterPro" id="IPR000014">
    <property type="entry name" value="PAS"/>
</dbReference>
<evidence type="ECO:0000259" key="13">
    <source>
        <dbReference type="PROSITE" id="PS50109"/>
    </source>
</evidence>
<dbReference type="eggNOG" id="COG2205">
    <property type="taxonomic scope" value="Bacteria"/>
</dbReference>
<dbReference type="Gene3D" id="3.30.450.40">
    <property type="match status" value="1"/>
</dbReference>
<evidence type="ECO:0000256" key="9">
    <source>
        <dbReference type="ARBA" id="ARBA00022840"/>
    </source>
</evidence>
<evidence type="ECO:0000313" key="16">
    <source>
        <dbReference type="Proteomes" id="UP000006008"/>
    </source>
</evidence>
<name>G5HAF1_9BACT</name>
<dbReference type="FunFam" id="3.30.565.10:FF:000023">
    <property type="entry name" value="PAS domain-containing sensor histidine kinase"/>
    <property type="match status" value="1"/>
</dbReference>